<dbReference type="HAMAP" id="MF_01398">
    <property type="entry name" value="ATP_synth_b_bprime"/>
    <property type="match status" value="1"/>
</dbReference>
<dbReference type="InterPro" id="IPR050059">
    <property type="entry name" value="ATP_synthase_B_chain"/>
</dbReference>
<dbReference type="NCBIfam" id="TIGR01144">
    <property type="entry name" value="ATP_synt_b"/>
    <property type="match status" value="1"/>
</dbReference>
<dbReference type="InterPro" id="IPR005864">
    <property type="entry name" value="ATP_synth_F0_bsu_bac"/>
</dbReference>
<accession>A0A1M6A6U2</accession>
<comment type="subcellular location">
    <subcellularLocation>
        <location evidence="15">Cell membrane</location>
        <topology evidence="15">Single-pass membrane protein</topology>
    </subcellularLocation>
    <subcellularLocation>
        <location evidence="14">Endomembrane system</location>
        <topology evidence="14">Single-pass membrane protein</topology>
    </subcellularLocation>
</comment>
<dbReference type="STRING" id="558155.SAMN04487911_10196"/>
<keyword evidence="4 15" id="KW-0138">CF(0)</keyword>
<keyword evidence="6 15" id="KW-0375">Hydrogen ion transport</keyword>
<dbReference type="Gene3D" id="1.20.5.620">
    <property type="entry name" value="F1F0 ATP synthase subunit B, membrane domain"/>
    <property type="match status" value="1"/>
</dbReference>
<evidence type="ECO:0000256" key="11">
    <source>
        <dbReference type="ARBA" id="ARBA00025198"/>
    </source>
</evidence>
<dbReference type="SUPFAM" id="SSF81573">
    <property type="entry name" value="F1F0 ATP synthase subunit B, membrane domain"/>
    <property type="match status" value="1"/>
</dbReference>
<dbReference type="GO" id="GO:0046961">
    <property type="term" value="F:proton-transporting ATPase activity, rotational mechanism"/>
    <property type="evidence" value="ECO:0007669"/>
    <property type="project" value="TreeGrafter"/>
</dbReference>
<keyword evidence="8 15" id="KW-0406">Ion transport</keyword>
<keyword evidence="5 15" id="KW-0812">Transmembrane</keyword>
<protein>
    <recommendedName>
        <fullName evidence="15">ATP synthase subunit b</fullName>
    </recommendedName>
    <alternativeName>
        <fullName evidence="15">ATP synthase F(0) sector subunit b</fullName>
    </alternativeName>
    <alternativeName>
        <fullName evidence="15">ATPase subunit I</fullName>
    </alternativeName>
    <alternativeName>
        <fullName evidence="15">F-type ATPase subunit b</fullName>
        <shortName evidence="15">F-ATPase subunit b</shortName>
    </alternativeName>
</protein>
<comment type="subunit">
    <text evidence="15">F-type ATPases have 2 components, F(1) - the catalytic core - and F(0) - the membrane proton channel. F(1) has five subunits: alpha(3), beta(3), gamma(1), delta(1), epsilon(1). F(0) has three main subunits: a(1), b(2) and c(10-14). The alpha and beta chains form an alternating ring which encloses part of the gamma chain. F(1) is attached to F(0) by a central stalk formed by the gamma and epsilon chains, while a peripheral stalk is formed by the delta and b chains.</text>
</comment>
<comment type="function">
    <text evidence="12">Component of the F(0) channel, it forms part of the peripheral stalk, linking F(1) to F(0). The b'-subunit is a diverged and duplicated form of b found in plants and photosynthetic bacteria.</text>
</comment>
<dbReference type="AlphaFoldDB" id="A0A1M6A6U2"/>
<evidence type="ECO:0000256" key="14">
    <source>
        <dbReference type="ARBA" id="ARBA00037847"/>
    </source>
</evidence>
<keyword evidence="10 15" id="KW-0066">ATP synthesis</keyword>
<evidence type="ECO:0000256" key="6">
    <source>
        <dbReference type="ARBA" id="ARBA00022781"/>
    </source>
</evidence>
<proteinExistence type="inferred from homology"/>
<dbReference type="InterPro" id="IPR002146">
    <property type="entry name" value="ATP_synth_b/b'su_bac/chlpt"/>
</dbReference>
<evidence type="ECO:0000256" key="7">
    <source>
        <dbReference type="ARBA" id="ARBA00022989"/>
    </source>
</evidence>
<evidence type="ECO:0000313" key="19">
    <source>
        <dbReference type="Proteomes" id="UP000184231"/>
    </source>
</evidence>
<name>A0A1M6A6U2_9FLAO</name>
<dbReference type="GO" id="GO:0046933">
    <property type="term" value="F:proton-transporting ATP synthase activity, rotational mechanism"/>
    <property type="evidence" value="ECO:0007669"/>
    <property type="project" value="UniProtKB-UniRule"/>
</dbReference>
<evidence type="ECO:0000256" key="12">
    <source>
        <dbReference type="ARBA" id="ARBA00025614"/>
    </source>
</evidence>
<dbReference type="RefSeq" id="WP_072762671.1">
    <property type="nucleotide sequence ID" value="NZ_FQYX01000001.1"/>
</dbReference>
<feature type="coiled-coil region" evidence="17">
    <location>
        <begin position="36"/>
        <end position="91"/>
    </location>
</feature>
<feature type="transmembrane region" description="Helical" evidence="15">
    <location>
        <begin position="12"/>
        <end position="32"/>
    </location>
</feature>
<dbReference type="OrthoDB" id="9795289at2"/>
<keyword evidence="7 15" id="KW-1133">Transmembrane helix</keyword>
<dbReference type="Pfam" id="PF00430">
    <property type="entry name" value="ATP-synt_B"/>
    <property type="match status" value="1"/>
</dbReference>
<evidence type="ECO:0000256" key="10">
    <source>
        <dbReference type="ARBA" id="ARBA00023310"/>
    </source>
</evidence>
<dbReference type="NCBIfam" id="NF011041">
    <property type="entry name" value="PRK14471.1"/>
    <property type="match status" value="1"/>
</dbReference>
<comment type="function">
    <text evidence="11 15">F(1)F(0) ATP synthase produces ATP from ADP in the presence of a proton or sodium gradient. F-type ATPases consist of two structural domains, F(1) containing the extramembraneous catalytic core and F(0) containing the membrane proton channel, linked together by a central stalk and a peripheral stalk. During catalysis, ATP synthesis in the catalytic domain of F(1) is coupled via a rotary mechanism of the central stalk subunits to proton translocation.</text>
</comment>
<reference evidence="18 19" key="1">
    <citation type="submission" date="2016-11" db="EMBL/GenBank/DDBJ databases">
        <authorList>
            <person name="Jaros S."/>
            <person name="Januszkiewicz K."/>
            <person name="Wedrychowicz H."/>
        </authorList>
    </citation>
    <scope>NUCLEOTIDE SEQUENCE [LARGE SCALE GENOMIC DNA]</scope>
    <source>
        <strain evidence="18 19">CGMCC 1.8863</strain>
    </source>
</reference>
<dbReference type="PANTHER" id="PTHR33445">
    <property type="entry name" value="ATP SYNTHASE SUBUNIT B', CHLOROPLASTIC"/>
    <property type="match status" value="1"/>
</dbReference>
<evidence type="ECO:0000256" key="3">
    <source>
        <dbReference type="ARBA" id="ARBA00022475"/>
    </source>
</evidence>
<dbReference type="Proteomes" id="UP000184231">
    <property type="component" value="Unassembled WGS sequence"/>
</dbReference>
<evidence type="ECO:0000256" key="16">
    <source>
        <dbReference type="RuleBase" id="RU003848"/>
    </source>
</evidence>
<dbReference type="PANTHER" id="PTHR33445:SF1">
    <property type="entry name" value="ATP SYNTHASE SUBUNIT B"/>
    <property type="match status" value="1"/>
</dbReference>
<evidence type="ECO:0000256" key="8">
    <source>
        <dbReference type="ARBA" id="ARBA00023065"/>
    </source>
</evidence>
<sequence>MDQLLNDFSPGLFTMQLVILLVLIFLMAKFAWRPILDALNEREEGISEALAAAEEARKEMQNLQADNEKMIKEARAEREAMIREAREMKEKIIADAKETAQFEGDKMIKQAQLAIEAEKKAAFAELKSEVASISLGIAEKMIKGQLSTENKQLELVEELMADIKLN</sequence>
<comment type="subunit">
    <text evidence="13">F-type ATPases have 2 components, F(1) - the catalytic core - and F(0) - the membrane proton channel. F(1) has five subunits: alpha(3), beta(3), gamma(1), delta(1), epsilon(1). F(0) has four main subunits: a(1), b(2) and c(10-14). The alpha and beta chains form an alternating ring which encloses part of the gamma chain. F(1) is attached to F(0) by a central stalk formed by the gamma and epsilon chains, while a peripheral stalk is formed by the delta and b chains.</text>
</comment>
<dbReference type="GO" id="GO:0005886">
    <property type="term" value="C:plasma membrane"/>
    <property type="evidence" value="ECO:0007669"/>
    <property type="project" value="UniProtKB-SubCell"/>
</dbReference>
<keyword evidence="3 15" id="KW-1003">Cell membrane</keyword>
<comment type="similarity">
    <text evidence="1 15 16">Belongs to the ATPase B chain family.</text>
</comment>
<evidence type="ECO:0000313" key="18">
    <source>
        <dbReference type="EMBL" id="SHI31863.1"/>
    </source>
</evidence>
<keyword evidence="19" id="KW-1185">Reference proteome</keyword>
<evidence type="ECO:0000256" key="17">
    <source>
        <dbReference type="SAM" id="Coils"/>
    </source>
</evidence>
<dbReference type="GO" id="GO:0012505">
    <property type="term" value="C:endomembrane system"/>
    <property type="evidence" value="ECO:0007669"/>
    <property type="project" value="UniProtKB-SubCell"/>
</dbReference>
<evidence type="ECO:0000256" key="9">
    <source>
        <dbReference type="ARBA" id="ARBA00023136"/>
    </source>
</evidence>
<dbReference type="GO" id="GO:0045259">
    <property type="term" value="C:proton-transporting ATP synthase complex"/>
    <property type="evidence" value="ECO:0007669"/>
    <property type="project" value="UniProtKB-KW"/>
</dbReference>
<keyword evidence="2 15" id="KW-0813">Transport</keyword>
<keyword evidence="9 15" id="KW-0472">Membrane</keyword>
<dbReference type="InterPro" id="IPR028987">
    <property type="entry name" value="ATP_synth_B-like_membr_sf"/>
</dbReference>
<evidence type="ECO:0000256" key="15">
    <source>
        <dbReference type="HAMAP-Rule" id="MF_01398"/>
    </source>
</evidence>
<dbReference type="CDD" id="cd06503">
    <property type="entry name" value="ATP-synt_Fo_b"/>
    <property type="match status" value="1"/>
</dbReference>
<dbReference type="EMBL" id="FQYX01000001">
    <property type="protein sequence ID" value="SHI31863.1"/>
    <property type="molecule type" value="Genomic_DNA"/>
</dbReference>
<evidence type="ECO:0000256" key="2">
    <source>
        <dbReference type="ARBA" id="ARBA00022448"/>
    </source>
</evidence>
<keyword evidence="17" id="KW-0175">Coiled coil</keyword>
<gene>
    <name evidence="15" type="primary">atpF</name>
    <name evidence="18" type="ORF">SAMN04487911_10196</name>
</gene>
<organism evidence="18 19">
    <name type="scientific">Arenibacter nanhaiticus</name>
    <dbReference type="NCBI Taxonomy" id="558155"/>
    <lineage>
        <taxon>Bacteria</taxon>
        <taxon>Pseudomonadati</taxon>
        <taxon>Bacteroidota</taxon>
        <taxon>Flavobacteriia</taxon>
        <taxon>Flavobacteriales</taxon>
        <taxon>Flavobacteriaceae</taxon>
        <taxon>Arenibacter</taxon>
    </lineage>
</organism>
<evidence type="ECO:0000256" key="13">
    <source>
        <dbReference type="ARBA" id="ARBA00026054"/>
    </source>
</evidence>
<evidence type="ECO:0000256" key="4">
    <source>
        <dbReference type="ARBA" id="ARBA00022547"/>
    </source>
</evidence>
<evidence type="ECO:0000256" key="5">
    <source>
        <dbReference type="ARBA" id="ARBA00022692"/>
    </source>
</evidence>
<evidence type="ECO:0000256" key="1">
    <source>
        <dbReference type="ARBA" id="ARBA00005513"/>
    </source>
</evidence>